<dbReference type="GO" id="GO:0004623">
    <property type="term" value="F:phospholipase A2 activity"/>
    <property type="evidence" value="ECO:0007669"/>
    <property type="project" value="TreeGrafter"/>
</dbReference>
<proteinExistence type="inferred from homology"/>
<dbReference type="GO" id="GO:0070292">
    <property type="term" value="P:N-acylphosphatidylethanolamine metabolic process"/>
    <property type="evidence" value="ECO:0007669"/>
    <property type="project" value="TreeGrafter"/>
</dbReference>
<dbReference type="PANTHER" id="PTHR13943:SF31">
    <property type="entry name" value="PHOSPHOLIPASE A AND ACYLTRANSFERASE 3"/>
    <property type="match status" value="1"/>
</dbReference>
<evidence type="ECO:0000256" key="3">
    <source>
        <dbReference type="ARBA" id="ARBA00022801"/>
    </source>
</evidence>
<dbReference type="InterPro" id="IPR051496">
    <property type="entry name" value="H-rev107_PLA/AT"/>
</dbReference>
<dbReference type="Proteomes" id="UP001479290">
    <property type="component" value="Unassembled WGS sequence"/>
</dbReference>
<evidence type="ECO:0000256" key="2">
    <source>
        <dbReference type="ARBA" id="ARBA00022679"/>
    </source>
</evidence>
<dbReference type="PANTHER" id="PTHR13943">
    <property type="entry name" value="HRAS-LIKE SUPPRESSOR - RELATED"/>
    <property type="match status" value="1"/>
</dbReference>
<evidence type="ECO:0000256" key="4">
    <source>
        <dbReference type="ARBA" id="ARBA00023098"/>
    </source>
</evidence>
<feature type="chain" id="PRO_5043710667" description="LRAT domain-containing protein" evidence="5">
    <location>
        <begin position="21"/>
        <end position="181"/>
    </location>
</feature>
<feature type="signal peptide" evidence="5">
    <location>
        <begin position="1"/>
        <end position="20"/>
    </location>
</feature>
<comment type="similarity">
    <text evidence="1">Belongs to the H-rev107 family.</text>
</comment>
<dbReference type="GO" id="GO:0016410">
    <property type="term" value="F:N-acyltransferase activity"/>
    <property type="evidence" value="ECO:0007669"/>
    <property type="project" value="TreeGrafter"/>
</dbReference>
<dbReference type="Pfam" id="PF04970">
    <property type="entry name" value="LRAT"/>
    <property type="match status" value="1"/>
</dbReference>
<dbReference type="PROSITE" id="PS51934">
    <property type="entry name" value="LRAT"/>
    <property type="match status" value="1"/>
</dbReference>
<keyword evidence="4" id="KW-0443">Lipid metabolism</keyword>
<reference evidence="7 8" key="1">
    <citation type="submission" date="2024-05" db="EMBL/GenBank/DDBJ databases">
        <title>A high-quality chromosomal-level genome assembly of Topmouth culter (Culter alburnus).</title>
        <authorList>
            <person name="Zhao H."/>
        </authorList>
    </citation>
    <scope>NUCLEOTIDE SEQUENCE [LARGE SCALE GENOMIC DNA]</scope>
    <source>
        <strain evidence="7">CATC2023</strain>
        <tissue evidence="7">Muscle</tissue>
    </source>
</reference>
<dbReference type="Gene3D" id="3.90.1720.10">
    <property type="entry name" value="endopeptidase domain like (from Nostoc punctiforme)"/>
    <property type="match status" value="1"/>
</dbReference>
<keyword evidence="2" id="KW-0808">Transferase</keyword>
<accession>A0AAW1YTZ2</accession>
<dbReference type="AlphaFoldDB" id="A0AAW1YTZ2"/>
<dbReference type="EMBL" id="JAWDJR010000024">
    <property type="protein sequence ID" value="KAK9951912.1"/>
    <property type="molecule type" value="Genomic_DNA"/>
</dbReference>
<dbReference type="GO" id="GO:0008970">
    <property type="term" value="F:phospholipase A1 activity"/>
    <property type="evidence" value="ECO:0007669"/>
    <property type="project" value="TreeGrafter"/>
</dbReference>
<evidence type="ECO:0000256" key="1">
    <source>
        <dbReference type="ARBA" id="ARBA00007824"/>
    </source>
</evidence>
<feature type="domain" description="LRAT" evidence="6">
    <location>
        <begin position="53"/>
        <end position="155"/>
    </location>
</feature>
<keyword evidence="3" id="KW-0378">Hydrolase</keyword>
<protein>
    <recommendedName>
        <fullName evidence="6">LRAT domain-containing protein</fullName>
    </recommendedName>
</protein>
<comment type="caution">
    <text evidence="7">The sequence shown here is derived from an EMBL/GenBank/DDBJ whole genome shotgun (WGS) entry which is preliminary data.</text>
</comment>
<evidence type="ECO:0000313" key="8">
    <source>
        <dbReference type="Proteomes" id="UP001479290"/>
    </source>
</evidence>
<evidence type="ECO:0000313" key="7">
    <source>
        <dbReference type="EMBL" id="KAK9951912.1"/>
    </source>
</evidence>
<gene>
    <name evidence="7" type="ORF">ABG768_017785</name>
</gene>
<dbReference type="InterPro" id="IPR007053">
    <property type="entry name" value="LRAT_dom"/>
</dbReference>
<keyword evidence="8" id="KW-1185">Reference proteome</keyword>
<organism evidence="7 8">
    <name type="scientific">Culter alburnus</name>
    <name type="common">Topmouth culter</name>
    <dbReference type="NCBI Taxonomy" id="194366"/>
    <lineage>
        <taxon>Eukaryota</taxon>
        <taxon>Metazoa</taxon>
        <taxon>Chordata</taxon>
        <taxon>Craniata</taxon>
        <taxon>Vertebrata</taxon>
        <taxon>Euteleostomi</taxon>
        <taxon>Actinopterygii</taxon>
        <taxon>Neopterygii</taxon>
        <taxon>Teleostei</taxon>
        <taxon>Ostariophysi</taxon>
        <taxon>Cypriniformes</taxon>
        <taxon>Xenocyprididae</taxon>
        <taxon>Xenocypridinae</taxon>
        <taxon>Culter</taxon>
    </lineage>
</organism>
<sequence>MKSLSVKLVLVTVLLQLSLSVLEVNAGGGAGGAAGGPVGELVQNENDLRFGDLLVFPGEGYNHYAVYVGNVQFDGKTAGQNIFHMTNGCRFDIARAPFRRHNYLDQDLPSQNINVMRETIQNLMNSPVCRTYSLYTKNCEQIATRVRYGEARCKQLGTDAAKWARILPRPSIKRREASAAA</sequence>
<evidence type="ECO:0000259" key="6">
    <source>
        <dbReference type="PROSITE" id="PS51934"/>
    </source>
</evidence>
<evidence type="ECO:0000256" key="5">
    <source>
        <dbReference type="SAM" id="SignalP"/>
    </source>
</evidence>
<keyword evidence="5" id="KW-0732">Signal</keyword>
<name>A0AAW1YTZ2_CULAL</name>
<dbReference type="GO" id="GO:0005737">
    <property type="term" value="C:cytoplasm"/>
    <property type="evidence" value="ECO:0007669"/>
    <property type="project" value="TreeGrafter"/>
</dbReference>